<dbReference type="RefSeq" id="WP_077838982.1">
    <property type="nucleotide sequence ID" value="NZ_JABTAE010000001.1"/>
</dbReference>
<organism evidence="1 2">
    <name type="scientific">Clostridium beijerinckii</name>
    <name type="common">Clostridium MP</name>
    <dbReference type="NCBI Taxonomy" id="1520"/>
    <lineage>
        <taxon>Bacteria</taxon>
        <taxon>Bacillati</taxon>
        <taxon>Bacillota</taxon>
        <taxon>Clostridia</taxon>
        <taxon>Eubacteriales</taxon>
        <taxon>Clostridiaceae</taxon>
        <taxon>Clostridium</taxon>
    </lineage>
</organism>
<name>A0A1S8S749_CLOBE</name>
<dbReference type="Proteomes" id="UP000190973">
    <property type="component" value="Unassembled WGS sequence"/>
</dbReference>
<dbReference type="AlphaFoldDB" id="A0A1S8S749"/>
<comment type="caution">
    <text evidence="1">The sequence shown here is derived from an EMBL/GenBank/DDBJ whole genome shotgun (WGS) entry which is preliminary data.</text>
</comment>
<evidence type="ECO:0000313" key="2">
    <source>
        <dbReference type="Proteomes" id="UP000190973"/>
    </source>
</evidence>
<sequence>MNIFQMKTKPHGIERIREFIDEKFVCIGWPGIGNLEQMNKDKIRDKLEQTYGYTGHRLGNALGQVNTFVNTMKTGDVVLITEKNLVYIGIVGDYTYEQQYDNDKDGACHRRSVEWLNKVLFTNLESSIQRLVSNRNTICQYPELIEESVLEKILGKQPSVNKEDSEKLDSLFRDALTILEQELKSEDPERRLKAATELIKLKNN</sequence>
<reference evidence="1 2" key="1">
    <citation type="submission" date="2016-05" db="EMBL/GenBank/DDBJ databases">
        <title>Microbial solvent formation.</title>
        <authorList>
            <person name="Poehlein A."/>
            <person name="Montoya Solano J.D."/>
            <person name="Flitsch S."/>
            <person name="Krabben P."/>
            <person name="Duerre P."/>
            <person name="Daniel R."/>
        </authorList>
    </citation>
    <scope>NUCLEOTIDE SEQUENCE [LARGE SCALE GENOMIC DNA]</scope>
    <source>
        <strain evidence="1 2">DSM 53</strain>
    </source>
</reference>
<dbReference type="EMBL" id="LZZI01000038">
    <property type="protein sequence ID" value="OOM61291.1"/>
    <property type="molecule type" value="Genomic_DNA"/>
</dbReference>
<evidence type="ECO:0000313" key="1">
    <source>
        <dbReference type="EMBL" id="OOM61291.1"/>
    </source>
</evidence>
<proteinExistence type="predicted"/>
<gene>
    <name evidence="1" type="ORF">CLBCK_24250</name>
</gene>
<protein>
    <submittedName>
        <fullName evidence="1">Uncharacterized protein</fullName>
    </submittedName>
</protein>
<accession>A0A1S8S749</accession>